<sequence>MKTNKTFSATKHFILLVPNHKSMTVAFKTLILALIVTFVGTVKCVQAEISHVQIAQAQRTSINVTPIVLALPKAADVIFTDGRSATGRVTEFDSKGQTIQISNSGESRKLPINQLSKVIFKRDALIYTSTGERVIRGEEQSKASRSIWDNIPLNAFRLINPSRGEASVDLSTLIMNSKRLREINSIAQNSLYVANEIEFKSKGKIAITVTPIDRVP</sequence>
<dbReference type="EMBL" id="JACXAE010000075">
    <property type="protein sequence ID" value="MBD2775103.1"/>
    <property type="molecule type" value="Genomic_DNA"/>
</dbReference>
<reference evidence="1" key="1">
    <citation type="submission" date="2020-09" db="EMBL/GenBank/DDBJ databases">
        <title>Iningainema tapete sp. nov. (Scytonemataceae, Cyanobacteria) from greenhouses in central Florida (USA) produces two types of nodularin with biosynthetic potential for microcystin-LR and anabaenopeptins.</title>
        <authorList>
            <person name="Berthold D.E."/>
            <person name="Lefler F.W."/>
            <person name="Huang I.-S."/>
            <person name="Abdulla H."/>
            <person name="Zimba P.V."/>
            <person name="Laughinghouse H.D. IV."/>
        </authorList>
    </citation>
    <scope>NUCLEOTIDE SEQUENCE</scope>
    <source>
        <strain evidence="1">BLCCT55</strain>
    </source>
</reference>
<protein>
    <submittedName>
        <fullName evidence="1">Uncharacterized protein</fullName>
    </submittedName>
</protein>
<dbReference type="AlphaFoldDB" id="A0A8J6XIK5"/>
<dbReference type="Proteomes" id="UP000629098">
    <property type="component" value="Unassembled WGS sequence"/>
</dbReference>
<evidence type="ECO:0000313" key="2">
    <source>
        <dbReference type="Proteomes" id="UP000629098"/>
    </source>
</evidence>
<comment type="caution">
    <text evidence="1">The sequence shown here is derived from an EMBL/GenBank/DDBJ whole genome shotgun (WGS) entry which is preliminary data.</text>
</comment>
<proteinExistence type="predicted"/>
<accession>A0A8J6XIK5</accession>
<organism evidence="1 2">
    <name type="scientific">Iningainema tapete BLCC-T55</name>
    <dbReference type="NCBI Taxonomy" id="2748662"/>
    <lineage>
        <taxon>Bacteria</taxon>
        <taxon>Bacillati</taxon>
        <taxon>Cyanobacteriota</taxon>
        <taxon>Cyanophyceae</taxon>
        <taxon>Nostocales</taxon>
        <taxon>Scytonemataceae</taxon>
        <taxon>Iningainema tapete</taxon>
    </lineage>
</organism>
<dbReference type="RefSeq" id="WP_190833054.1">
    <property type="nucleotide sequence ID" value="NZ_CAWPPI010000075.1"/>
</dbReference>
<evidence type="ECO:0000313" key="1">
    <source>
        <dbReference type="EMBL" id="MBD2775103.1"/>
    </source>
</evidence>
<gene>
    <name evidence="1" type="ORF">ICL16_24315</name>
</gene>
<keyword evidence="2" id="KW-1185">Reference proteome</keyword>
<name>A0A8J6XIK5_9CYAN</name>